<dbReference type="EMBL" id="SOAU01000001">
    <property type="protein sequence ID" value="TDT17339.1"/>
    <property type="molecule type" value="Genomic_DNA"/>
</dbReference>
<proteinExistence type="predicted"/>
<dbReference type="GO" id="GO:0003676">
    <property type="term" value="F:nucleic acid binding"/>
    <property type="evidence" value="ECO:0007669"/>
    <property type="project" value="InterPro"/>
</dbReference>
<dbReference type="Gene3D" id="3.40.50.150">
    <property type="entry name" value="Vaccinia Virus protein VP39"/>
    <property type="match status" value="1"/>
</dbReference>
<comment type="catalytic activity">
    <reaction evidence="5">
        <text>a 2'-deoxyadenosine in DNA + S-adenosyl-L-methionine = an N(6)-methyl-2'-deoxyadenosine in DNA + S-adenosyl-L-homocysteine + H(+)</text>
        <dbReference type="Rhea" id="RHEA:15197"/>
        <dbReference type="Rhea" id="RHEA-COMP:12418"/>
        <dbReference type="Rhea" id="RHEA-COMP:12419"/>
        <dbReference type="ChEBI" id="CHEBI:15378"/>
        <dbReference type="ChEBI" id="CHEBI:57856"/>
        <dbReference type="ChEBI" id="CHEBI:59789"/>
        <dbReference type="ChEBI" id="CHEBI:90615"/>
        <dbReference type="ChEBI" id="CHEBI:90616"/>
        <dbReference type="EC" id="2.1.1.72"/>
    </reaction>
</comment>
<evidence type="ECO:0000256" key="5">
    <source>
        <dbReference type="ARBA" id="ARBA00047942"/>
    </source>
</evidence>
<dbReference type="OrthoDB" id="9805629at2"/>
<dbReference type="InterPro" id="IPR029063">
    <property type="entry name" value="SAM-dependent_MTases_sf"/>
</dbReference>
<dbReference type="GO" id="GO:0009007">
    <property type="term" value="F:site-specific DNA-methyltransferase (adenine-specific) activity"/>
    <property type="evidence" value="ECO:0007669"/>
    <property type="project" value="UniProtKB-EC"/>
</dbReference>
<dbReference type="GO" id="GO:0032259">
    <property type="term" value="P:methylation"/>
    <property type="evidence" value="ECO:0007669"/>
    <property type="project" value="UniProtKB-KW"/>
</dbReference>
<dbReference type="PRINTS" id="PR00505">
    <property type="entry name" value="D12N6MTFRASE"/>
</dbReference>
<protein>
    <recommendedName>
        <fullName evidence="1">site-specific DNA-methyltransferase (adenine-specific)</fullName>
        <ecNumber evidence="1">2.1.1.72</ecNumber>
    </recommendedName>
</protein>
<evidence type="ECO:0000256" key="1">
    <source>
        <dbReference type="ARBA" id="ARBA00011900"/>
    </source>
</evidence>
<dbReference type="EC" id="2.1.1.72" evidence="1"/>
<keyword evidence="3 6" id="KW-0808">Transferase</keyword>
<dbReference type="GO" id="GO:0009307">
    <property type="term" value="P:DNA restriction-modification system"/>
    <property type="evidence" value="ECO:0007669"/>
    <property type="project" value="InterPro"/>
</dbReference>
<evidence type="ECO:0000313" key="6">
    <source>
        <dbReference type="EMBL" id="TDT17339.1"/>
    </source>
</evidence>
<sequence length="352" mass="39115">MIKYLGSKRRLVPALTELFERSQARTALDLFTGTTRVAQAFKAAGGEITAVDAARYSEVFARTWIETDGESFDLDALSAEIDRLNALPGLDGYVTDTFCRSSRFFQPFNGERIDAIRQAIADEHAGTVLEPILLTSLLLAADRVDSTTGLQMAYVKEWAPRSYKPLELQVPALLPGTGRAVRGDASTIAAELGRFDLAYLDPPYNQHRYFTNYHVWETLVAWDHPEHYGVACKRVDSRDDDTKSVFNRKREMPDALRRTIASVDADVVVVSYNDESWVSLDDLRDMCSVHGDVVALAFDSKRYVGAQIGIHGPTGERVGQVGKLRNQEYVLVAGPTDQVAHMTHPFAANRVT</sequence>
<keyword evidence="4" id="KW-0949">S-adenosyl-L-methionine</keyword>
<keyword evidence="2 6" id="KW-0489">Methyltransferase</keyword>
<accession>A0A4R7I349</accession>
<dbReference type="PROSITE" id="PS00092">
    <property type="entry name" value="N6_MTASE"/>
    <property type="match status" value="1"/>
</dbReference>
<evidence type="ECO:0000256" key="2">
    <source>
        <dbReference type="ARBA" id="ARBA00022603"/>
    </source>
</evidence>
<evidence type="ECO:0000256" key="4">
    <source>
        <dbReference type="ARBA" id="ARBA00022691"/>
    </source>
</evidence>
<dbReference type="SUPFAM" id="SSF53335">
    <property type="entry name" value="S-adenosyl-L-methionine-dependent methyltransferases"/>
    <property type="match status" value="1"/>
</dbReference>
<keyword evidence="7" id="KW-1185">Reference proteome</keyword>
<dbReference type="Pfam" id="PF02086">
    <property type="entry name" value="MethyltransfD12"/>
    <property type="match status" value="1"/>
</dbReference>
<organism evidence="6 7">
    <name type="scientific">Ilumatobacter fluminis</name>
    <dbReference type="NCBI Taxonomy" id="467091"/>
    <lineage>
        <taxon>Bacteria</taxon>
        <taxon>Bacillati</taxon>
        <taxon>Actinomycetota</taxon>
        <taxon>Acidimicrobiia</taxon>
        <taxon>Acidimicrobiales</taxon>
        <taxon>Ilumatobacteraceae</taxon>
        <taxon>Ilumatobacter</taxon>
    </lineage>
</organism>
<name>A0A4R7I349_9ACTN</name>
<dbReference type="InterPro" id="IPR012327">
    <property type="entry name" value="MeTrfase_D12"/>
</dbReference>
<dbReference type="AlphaFoldDB" id="A0A4R7I349"/>
<dbReference type="InterPro" id="IPR002052">
    <property type="entry name" value="DNA_methylase_N6_adenine_CS"/>
</dbReference>
<evidence type="ECO:0000313" key="7">
    <source>
        <dbReference type="Proteomes" id="UP000294558"/>
    </source>
</evidence>
<dbReference type="RefSeq" id="WP_133869635.1">
    <property type="nucleotide sequence ID" value="NZ_SOAU01000001.1"/>
</dbReference>
<comment type="caution">
    <text evidence="6">The sequence shown here is derived from an EMBL/GenBank/DDBJ whole genome shotgun (WGS) entry which is preliminary data.</text>
</comment>
<dbReference type="Proteomes" id="UP000294558">
    <property type="component" value="Unassembled WGS sequence"/>
</dbReference>
<gene>
    <name evidence="6" type="ORF">BDK89_2947</name>
</gene>
<evidence type="ECO:0000256" key="3">
    <source>
        <dbReference type="ARBA" id="ARBA00022679"/>
    </source>
</evidence>
<reference evidence="6 7" key="1">
    <citation type="submission" date="2019-03" db="EMBL/GenBank/DDBJ databases">
        <title>Sequencing the genomes of 1000 actinobacteria strains.</title>
        <authorList>
            <person name="Klenk H.-P."/>
        </authorList>
    </citation>
    <scope>NUCLEOTIDE SEQUENCE [LARGE SCALE GENOMIC DNA]</scope>
    <source>
        <strain evidence="6 7">DSM 18936</strain>
    </source>
</reference>